<dbReference type="AlphaFoldDB" id="A0AAP2Z2W0"/>
<dbReference type="RefSeq" id="WP_338006030.1">
    <property type="nucleotide sequence ID" value="NZ_JAOPKA010000024.1"/>
</dbReference>
<accession>A0AAP2Z2W0</accession>
<name>A0AAP2Z2W0_9EURY</name>
<organism evidence="1 2">
    <name type="scientific">Natronoglomus mannanivorans</name>
    <dbReference type="NCBI Taxonomy" id="2979990"/>
    <lineage>
        <taxon>Archaea</taxon>
        <taxon>Methanobacteriati</taxon>
        <taxon>Methanobacteriota</taxon>
        <taxon>Stenosarchaea group</taxon>
        <taxon>Halobacteria</taxon>
        <taxon>Halobacteriales</taxon>
        <taxon>Natrialbaceae</taxon>
        <taxon>Natronoglomus</taxon>
    </lineage>
</organism>
<proteinExistence type="predicted"/>
<dbReference type="EMBL" id="JAOPKA010000024">
    <property type="protein sequence ID" value="MCU4744222.1"/>
    <property type="molecule type" value="Genomic_DNA"/>
</dbReference>
<sequence>MSNGTDLTDLTEYQKAVLKVLADADGEALRGVEVRRRLQDDYGIELTKNGMNAVIRRNSRYPRQMVVIKWVDSSEIDGNTRHVSHQLKPEYIDTVREQLQ</sequence>
<gene>
    <name evidence="1" type="ORF">OB960_22865</name>
</gene>
<reference evidence="1" key="1">
    <citation type="submission" date="2022-09" db="EMBL/GenBank/DDBJ databases">
        <title>Enrichment on poylsaccharides allowed isolation of novel metabolic and taxonomic groups of Haloarchaea.</title>
        <authorList>
            <person name="Sorokin D.Y."/>
            <person name="Elcheninov A.G."/>
            <person name="Khizhniak T.V."/>
            <person name="Kolganova T.V."/>
            <person name="Kublanov I.V."/>
        </authorList>
    </citation>
    <scope>NUCLEOTIDE SEQUENCE</scope>
    <source>
        <strain evidence="1">AArc-xg1-1</strain>
    </source>
</reference>
<protein>
    <submittedName>
        <fullName evidence="1">Uncharacterized protein</fullName>
    </submittedName>
</protein>
<comment type="caution">
    <text evidence="1">The sequence shown here is derived from an EMBL/GenBank/DDBJ whole genome shotgun (WGS) entry which is preliminary data.</text>
</comment>
<dbReference type="Proteomes" id="UP001321018">
    <property type="component" value="Unassembled WGS sequence"/>
</dbReference>
<evidence type="ECO:0000313" key="2">
    <source>
        <dbReference type="Proteomes" id="UP001321018"/>
    </source>
</evidence>
<evidence type="ECO:0000313" key="1">
    <source>
        <dbReference type="EMBL" id="MCU4744222.1"/>
    </source>
</evidence>